<dbReference type="Gene3D" id="1.20.1250.20">
    <property type="entry name" value="MFS general substrate transporter like domains"/>
    <property type="match status" value="2"/>
</dbReference>
<dbReference type="Pfam" id="PF07690">
    <property type="entry name" value="MFS_1"/>
    <property type="match status" value="2"/>
</dbReference>
<keyword evidence="3" id="KW-1133">Transmembrane helix</keyword>
<feature type="transmembrane region" description="Helical" evidence="3">
    <location>
        <begin position="201"/>
        <end position="222"/>
    </location>
</feature>
<dbReference type="OrthoDB" id="6499973at2759"/>
<feature type="transmembrane region" description="Helical" evidence="3">
    <location>
        <begin position="409"/>
        <end position="431"/>
    </location>
</feature>
<reference evidence="4" key="1">
    <citation type="journal article" date="2021" name="Open Biol.">
        <title>Shared evolutionary footprints suggest mitochondrial oxidative damage underlies multiple complex I losses in fungi.</title>
        <authorList>
            <person name="Schikora-Tamarit M.A."/>
            <person name="Marcet-Houben M."/>
            <person name="Nosek J."/>
            <person name="Gabaldon T."/>
        </authorList>
    </citation>
    <scope>NUCLEOTIDE SEQUENCE</scope>
    <source>
        <strain evidence="4">CBS2887</strain>
    </source>
</reference>
<accession>A0A9P8QB58</accession>
<dbReference type="GO" id="GO:0016020">
    <property type="term" value="C:membrane"/>
    <property type="evidence" value="ECO:0007669"/>
    <property type="project" value="UniProtKB-SubCell"/>
</dbReference>
<dbReference type="InterPro" id="IPR011701">
    <property type="entry name" value="MFS"/>
</dbReference>
<evidence type="ECO:0008006" key="6">
    <source>
        <dbReference type="Google" id="ProtNLM"/>
    </source>
</evidence>
<dbReference type="InterPro" id="IPR050327">
    <property type="entry name" value="Proton-linked_MCT"/>
</dbReference>
<dbReference type="AlphaFoldDB" id="A0A9P8QB58"/>
<keyword evidence="3" id="KW-0472">Membrane</keyword>
<feature type="transmembrane region" description="Helical" evidence="3">
    <location>
        <begin position="306"/>
        <end position="328"/>
    </location>
</feature>
<feature type="transmembrane region" description="Helical" evidence="3">
    <location>
        <begin position="138"/>
        <end position="161"/>
    </location>
</feature>
<dbReference type="GO" id="GO:0022857">
    <property type="term" value="F:transmembrane transporter activity"/>
    <property type="evidence" value="ECO:0007669"/>
    <property type="project" value="InterPro"/>
</dbReference>
<feature type="transmembrane region" description="Helical" evidence="3">
    <location>
        <begin position="367"/>
        <end position="389"/>
    </location>
</feature>
<keyword evidence="3" id="KW-0812">Transmembrane</keyword>
<feature type="transmembrane region" description="Helical" evidence="3">
    <location>
        <begin position="40"/>
        <end position="59"/>
    </location>
</feature>
<proteinExistence type="inferred from homology"/>
<dbReference type="EMBL" id="JAEUBG010001443">
    <property type="protein sequence ID" value="KAH3686415.1"/>
    <property type="molecule type" value="Genomic_DNA"/>
</dbReference>
<feature type="transmembrane region" description="Helical" evidence="3">
    <location>
        <begin position="243"/>
        <end position="268"/>
    </location>
</feature>
<feature type="transmembrane region" description="Helical" evidence="3">
    <location>
        <begin position="173"/>
        <end position="195"/>
    </location>
</feature>
<dbReference type="PANTHER" id="PTHR11360">
    <property type="entry name" value="MONOCARBOXYLATE TRANSPORTER"/>
    <property type="match status" value="1"/>
</dbReference>
<gene>
    <name evidence="4" type="ORF">WICPIJ_002594</name>
</gene>
<sequence>MSCPPSSELPQDVEKCEESAENTNELAEPKNHIIEVPDGGYGWVVLFGVSLFSVSTWASNSAFSIYLAHYIEKGLFPGVSILNFAAIGGIGFGGGLIFGNLILWLTHHTHVKIVIGIGSVFQLAGLLLAAFSTKLWQIYLTQGVLVGLGLAFVAVPSNALVSQWFRKKRAMAQALSVVGSGVGGIMFNLSIQAIIDNISLRWALIIQGIICTVCTWVGIILVKTRDSHVKPIFKIFDLDVMKTLPFVVMSLFVAVTLLGYVILLYNLADFTISLGYSATQGATVATMVSVGIIIGRPIVGKLGDIFGPVSTGIVFHLLCGIFNLAIWIPARNYATAIGFAIVQGGIMGSMWVLLPPISARLFGLRKLAIILGTFFSIVGVFGVFSPIIGIKLRSTPADGKYSPTQYKAPAIYCGVVYIASACLLFFVRCYLLARDQVIESHPNAHEDNDELHTKVTMGEIFGKVFSKSPKRKI</sequence>
<evidence type="ECO:0000313" key="5">
    <source>
        <dbReference type="Proteomes" id="UP000774326"/>
    </source>
</evidence>
<keyword evidence="5" id="KW-1185">Reference proteome</keyword>
<dbReference type="SUPFAM" id="SSF103473">
    <property type="entry name" value="MFS general substrate transporter"/>
    <property type="match status" value="1"/>
</dbReference>
<dbReference type="InterPro" id="IPR036259">
    <property type="entry name" value="MFS_trans_sf"/>
</dbReference>
<evidence type="ECO:0000256" key="1">
    <source>
        <dbReference type="ARBA" id="ARBA00004141"/>
    </source>
</evidence>
<evidence type="ECO:0000313" key="4">
    <source>
        <dbReference type="EMBL" id="KAH3686415.1"/>
    </source>
</evidence>
<protein>
    <recommendedName>
        <fullName evidence="6">Major facilitator superfamily (MFS) profile domain-containing protein</fullName>
    </recommendedName>
</protein>
<name>A0A9P8QB58_WICPI</name>
<comment type="subcellular location">
    <subcellularLocation>
        <location evidence="1">Membrane</location>
        <topology evidence="1">Multi-pass membrane protein</topology>
    </subcellularLocation>
</comment>
<organism evidence="4 5">
    <name type="scientific">Wickerhamomyces pijperi</name>
    <name type="common">Yeast</name>
    <name type="synonym">Pichia pijperi</name>
    <dbReference type="NCBI Taxonomy" id="599730"/>
    <lineage>
        <taxon>Eukaryota</taxon>
        <taxon>Fungi</taxon>
        <taxon>Dikarya</taxon>
        <taxon>Ascomycota</taxon>
        <taxon>Saccharomycotina</taxon>
        <taxon>Saccharomycetes</taxon>
        <taxon>Phaffomycetales</taxon>
        <taxon>Wickerhamomycetaceae</taxon>
        <taxon>Wickerhamomyces</taxon>
    </lineage>
</organism>
<comment type="similarity">
    <text evidence="2">Belongs to the major facilitator superfamily. Monocarboxylate porter (TC 2.A.1.13) family.</text>
</comment>
<comment type="caution">
    <text evidence="4">The sequence shown here is derived from an EMBL/GenBank/DDBJ whole genome shotgun (WGS) entry which is preliminary data.</text>
</comment>
<feature type="transmembrane region" description="Helical" evidence="3">
    <location>
        <begin position="274"/>
        <end position="294"/>
    </location>
</feature>
<dbReference type="Proteomes" id="UP000774326">
    <property type="component" value="Unassembled WGS sequence"/>
</dbReference>
<feature type="transmembrane region" description="Helical" evidence="3">
    <location>
        <begin position="113"/>
        <end position="132"/>
    </location>
</feature>
<feature type="transmembrane region" description="Helical" evidence="3">
    <location>
        <begin position="334"/>
        <end position="355"/>
    </location>
</feature>
<dbReference type="PANTHER" id="PTHR11360:SF315">
    <property type="entry name" value="TRANSPORTER MCH2-RELATED"/>
    <property type="match status" value="1"/>
</dbReference>
<feature type="transmembrane region" description="Helical" evidence="3">
    <location>
        <begin position="79"/>
        <end position="106"/>
    </location>
</feature>
<reference evidence="4" key="2">
    <citation type="submission" date="2021-01" db="EMBL/GenBank/DDBJ databases">
        <authorList>
            <person name="Schikora-Tamarit M.A."/>
        </authorList>
    </citation>
    <scope>NUCLEOTIDE SEQUENCE</scope>
    <source>
        <strain evidence="4">CBS2887</strain>
    </source>
</reference>
<evidence type="ECO:0000256" key="3">
    <source>
        <dbReference type="SAM" id="Phobius"/>
    </source>
</evidence>
<evidence type="ECO:0000256" key="2">
    <source>
        <dbReference type="ARBA" id="ARBA00006727"/>
    </source>
</evidence>